<dbReference type="EMBL" id="QGGO01000005">
    <property type="protein sequence ID" value="PWK27979.1"/>
    <property type="molecule type" value="Genomic_DNA"/>
</dbReference>
<proteinExistence type="predicted"/>
<reference evidence="2 3" key="1">
    <citation type="submission" date="2018-05" db="EMBL/GenBank/DDBJ databases">
        <title>Genomic Encyclopedia of Archaeal and Bacterial Type Strains, Phase II (KMG-II): from individual species to whole genera.</title>
        <authorList>
            <person name="Goeker M."/>
        </authorList>
    </citation>
    <scope>NUCLEOTIDE SEQUENCE [LARGE SCALE GENOMIC DNA]</scope>
    <source>
        <strain evidence="2 3">DSM 22214</strain>
    </source>
</reference>
<keyword evidence="3" id="KW-1185">Reference proteome</keyword>
<feature type="compositionally biased region" description="Basic and acidic residues" evidence="1">
    <location>
        <begin position="53"/>
        <end position="65"/>
    </location>
</feature>
<protein>
    <recommendedName>
        <fullName evidence="4">LTXXQ motif family protein</fullName>
    </recommendedName>
</protein>
<dbReference type="RefSeq" id="WP_109742139.1">
    <property type="nucleotide sequence ID" value="NZ_QGGO01000005.1"/>
</dbReference>
<dbReference type="Proteomes" id="UP000245489">
    <property type="component" value="Unassembled WGS sequence"/>
</dbReference>
<evidence type="ECO:0000313" key="3">
    <source>
        <dbReference type="Proteomes" id="UP000245489"/>
    </source>
</evidence>
<sequence length="151" mass="17305">MKKLQYIFVTLCLFLLVAHENKAQYGGGYGGGYGRGYGGGGGFRSDPGGSSNSKKDDMDPEKMSTEETNWMKKKLKLTEEQIPKVETININYAFKKFDLFEDAKKLTPPYPEDVRLKFKDRLNAIREGKSKELKAVLTEEQYEIYLKKRQD</sequence>
<evidence type="ECO:0000313" key="2">
    <source>
        <dbReference type="EMBL" id="PWK27979.1"/>
    </source>
</evidence>
<accession>A0A316ED79</accession>
<name>A0A316ED79_9BACT</name>
<dbReference type="OrthoDB" id="983012at2"/>
<gene>
    <name evidence="2" type="ORF">LV89_01386</name>
</gene>
<comment type="caution">
    <text evidence="2">The sequence shown here is derived from an EMBL/GenBank/DDBJ whole genome shotgun (WGS) entry which is preliminary data.</text>
</comment>
<feature type="region of interest" description="Disordered" evidence="1">
    <location>
        <begin position="41"/>
        <end position="67"/>
    </location>
</feature>
<dbReference type="AlphaFoldDB" id="A0A316ED79"/>
<organism evidence="2 3">
    <name type="scientific">Arcicella aurantiaca</name>
    <dbReference type="NCBI Taxonomy" id="591202"/>
    <lineage>
        <taxon>Bacteria</taxon>
        <taxon>Pseudomonadati</taxon>
        <taxon>Bacteroidota</taxon>
        <taxon>Cytophagia</taxon>
        <taxon>Cytophagales</taxon>
        <taxon>Flectobacillaceae</taxon>
        <taxon>Arcicella</taxon>
    </lineage>
</organism>
<evidence type="ECO:0008006" key="4">
    <source>
        <dbReference type="Google" id="ProtNLM"/>
    </source>
</evidence>
<evidence type="ECO:0000256" key="1">
    <source>
        <dbReference type="SAM" id="MobiDB-lite"/>
    </source>
</evidence>